<sequence length="324" mass="33337">MPVIAAAGIAGAVALAAAPAVAAPAGSAATTCRISYLPVPDGGDAYRTGIEGGDVTGRYAVGSVEIDGRTEQVLWTNGVAGVPSLPFGEGKLVDVNSSGVAVGYGFTMNGTAIPVAWSRTTGLRELTVPEEGWSGQAAAINSRGDVAGTVYDPADYDNTQVAVVWPADAPGTVEVMPADGPHWAADLDEDGTVVAHLGSYIWNTGGSAVWDRARDRVEQLGDRTFASAISNGHVLRSRDSADGTVHVVRAPNGTLRDLRHLDIAVAINRHGDVAGQGTVIERRNGSTIRLELPSGGIAWVTALSDTGIAYGTAAGLPAMWKNCR</sequence>
<feature type="signal peptide" evidence="1">
    <location>
        <begin position="1"/>
        <end position="22"/>
    </location>
</feature>
<gene>
    <name evidence="2" type="ORF">J2S41_001607</name>
</gene>
<dbReference type="EMBL" id="JAVDYB010000001">
    <property type="protein sequence ID" value="MDR7274829.1"/>
    <property type="molecule type" value="Genomic_DNA"/>
</dbReference>
<dbReference type="AlphaFoldDB" id="A0AAE4C9I1"/>
<dbReference type="Proteomes" id="UP001183643">
    <property type="component" value="Unassembled WGS sequence"/>
</dbReference>
<protein>
    <recommendedName>
        <fullName evidence="4">Extracellular repeat protein, HAF family</fullName>
    </recommendedName>
</protein>
<keyword evidence="1" id="KW-0732">Signal</keyword>
<feature type="chain" id="PRO_5042136275" description="Extracellular repeat protein, HAF family" evidence="1">
    <location>
        <begin position="23"/>
        <end position="324"/>
    </location>
</feature>
<accession>A0AAE4C9I1</accession>
<comment type="caution">
    <text evidence="2">The sequence shown here is derived from an EMBL/GenBank/DDBJ whole genome shotgun (WGS) entry which is preliminary data.</text>
</comment>
<keyword evidence="3" id="KW-1185">Reference proteome</keyword>
<evidence type="ECO:0000313" key="2">
    <source>
        <dbReference type="EMBL" id="MDR7274829.1"/>
    </source>
</evidence>
<proteinExistence type="predicted"/>
<reference evidence="2" key="1">
    <citation type="submission" date="2023-07" db="EMBL/GenBank/DDBJ databases">
        <title>Sequencing the genomes of 1000 actinobacteria strains.</title>
        <authorList>
            <person name="Klenk H.-P."/>
        </authorList>
    </citation>
    <scope>NUCLEOTIDE SEQUENCE</scope>
    <source>
        <strain evidence="2">DSM 44707</strain>
    </source>
</reference>
<name>A0AAE4C9I1_9ACTN</name>
<evidence type="ECO:0008006" key="4">
    <source>
        <dbReference type="Google" id="ProtNLM"/>
    </source>
</evidence>
<evidence type="ECO:0000256" key="1">
    <source>
        <dbReference type="SAM" id="SignalP"/>
    </source>
</evidence>
<organism evidence="2 3">
    <name type="scientific">Catenuloplanes atrovinosus</name>
    <dbReference type="NCBI Taxonomy" id="137266"/>
    <lineage>
        <taxon>Bacteria</taxon>
        <taxon>Bacillati</taxon>
        <taxon>Actinomycetota</taxon>
        <taxon>Actinomycetes</taxon>
        <taxon>Micromonosporales</taxon>
        <taxon>Micromonosporaceae</taxon>
        <taxon>Catenuloplanes</taxon>
    </lineage>
</organism>
<evidence type="ECO:0000313" key="3">
    <source>
        <dbReference type="Proteomes" id="UP001183643"/>
    </source>
</evidence>
<dbReference type="RefSeq" id="WP_310365008.1">
    <property type="nucleotide sequence ID" value="NZ_JAVDYB010000001.1"/>
</dbReference>